<dbReference type="Pfam" id="PF01384">
    <property type="entry name" value="PHO4"/>
    <property type="match status" value="1"/>
</dbReference>
<keyword evidence="3 11" id="KW-0813">Transport</keyword>
<feature type="transmembrane region" description="Helical" evidence="11">
    <location>
        <begin position="246"/>
        <end position="267"/>
    </location>
</feature>
<evidence type="ECO:0000313" key="13">
    <source>
        <dbReference type="Proteomes" id="UP000270487"/>
    </source>
</evidence>
<feature type="transmembrane region" description="Helical" evidence="11">
    <location>
        <begin position="109"/>
        <end position="129"/>
    </location>
</feature>
<evidence type="ECO:0000256" key="7">
    <source>
        <dbReference type="ARBA" id="ARBA00022847"/>
    </source>
</evidence>
<dbReference type="EMBL" id="LR134492">
    <property type="protein sequence ID" value="VEI76943.1"/>
    <property type="molecule type" value="Genomic_DNA"/>
</dbReference>
<keyword evidence="7" id="KW-0769">Symport</keyword>
<evidence type="ECO:0000256" key="4">
    <source>
        <dbReference type="ARBA" id="ARBA00022475"/>
    </source>
</evidence>
<dbReference type="InterPro" id="IPR047818">
    <property type="entry name" value="Phos_trans_PitA_PitB"/>
</dbReference>
<sequence length="514" mass="55521">MRGVHVHKPGVTLMLHLFTGLDFHTGLMLILALLFVLFYEAINGFHDTANAVATVIYTRAMRSQLAVVMAGLFNFLGVMLGGLSVAYAIVHLLPTDLLLNVSSAHGLAMVFSMLLAAIIWNLGTWYLGLPASSSHTLIGAIIGVGLTNALVTNTSVVDALNVPKMISIFLSLIFSPLIGMIIAGLMVFMLRRYWSNTKKRQRIHMTPAEREKVDGKRKPPFWTRIALILSAIGVSFSHGANDGQKGIGLIMLVLIGVAPAGFVLNMSATGYDITRTRDAVSHLQQFYQKHGDSLAHVATQTPLVPAPQNAAPAPDQPVEFHCDSSRALIAVERSLDLLNNLQNYDQLTVEQRSHLRRLLMCVTETADKVAKLPETSVEDQRFLKNLRSDLLETVEYAPTWIIVAVALALSLGTMVGWRRVATTIGEKIGKKGMTYAQGVSAQMTAALSIGVASYTGMPVSTTQVLSSAVAGTMLVDGGGVQSKTIKSILLAWVLTLPVSILLSGGLYWLALKVI</sequence>
<comment type="similarity">
    <text evidence="2">Belongs to the inorganic phosphate transporter (PiT) (TC 2.A.20) family. Pit subfamily.</text>
</comment>
<reference evidence="12 13" key="1">
    <citation type="submission" date="2018-12" db="EMBL/GenBank/DDBJ databases">
        <authorList>
            <consortium name="Pathogen Informatics"/>
        </authorList>
    </citation>
    <scope>NUCLEOTIDE SEQUENCE [LARGE SCALE GENOMIC DNA]</scope>
    <source>
        <strain evidence="12 13">NCTC13193</strain>
    </source>
</reference>
<evidence type="ECO:0000256" key="6">
    <source>
        <dbReference type="ARBA" id="ARBA00022692"/>
    </source>
</evidence>
<keyword evidence="6 11" id="KW-0812">Transmembrane</keyword>
<evidence type="ECO:0000256" key="10">
    <source>
        <dbReference type="ARBA" id="ARBA00047348"/>
    </source>
</evidence>
<dbReference type="NCBIfam" id="NF033774">
    <property type="entry name" value="phos_trans_PitA"/>
    <property type="match status" value="1"/>
</dbReference>
<evidence type="ECO:0000256" key="2">
    <source>
        <dbReference type="ARBA" id="ARBA00005342"/>
    </source>
</evidence>
<gene>
    <name evidence="12" type="primary">pitA</name>
    <name evidence="12" type="ORF">NCTC13193_05572</name>
</gene>
<feature type="transmembrane region" description="Helical" evidence="11">
    <location>
        <begin position="168"/>
        <end position="190"/>
    </location>
</feature>
<dbReference type="AlphaFoldDB" id="A0A3S5BB84"/>
<evidence type="ECO:0000256" key="3">
    <source>
        <dbReference type="ARBA" id="ARBA00022448"/>
    </source>
</evidence>
<feature type="transmembrane region" description="Helical" evidence="11">
    <location>
        <begin position="221"/>
        <end position="240"/>
    </location>
</feature>
<evidence type="ECO:0000256" key="1">
    <source>
        <dbReference type="ARBA" id="ARBA00004651"/>
    </source>
</evidence>
<evidence type="ECO:0000256" key="8">
    <source>
        <dbReference type="ARBA" id="ARBA00022989"/>
    </source>
</evidence>
<feature type="transmembrane region" description="Helical" evidence="11">
    <location>
        <begin position="23"/>
        <end position="45"/>
    </location>
</feature>
<proteinExistence type="inferred from homology"/>
<protein>
    <recommendedName>
        <fullName evidence="11">Phosphate transporter</fullName>
    </recommendedName>
</protein>
<comment type="catalytic activity">
    <reaction evidence="10">
        <text>phosphate(in) + H(+)(in) = phosphate(out) + H(+)(out)</text>
        <dbReference type="Rhea" id="RHEA:29939"/>
        <dbReference type="ChEBI" id="CHEBI:15378"/>
        <dbReference type="ChEBI" id="CHEBI:43474"/>
    </reaction>
</comment>
<comment type="subcellular location">
    <subcellularLocation>
        <location evidence="1">Cell membrane</location>
        <topology evidence="1">Multi-pass membrane protein</topology>
    </subcellularLocation>
    <subcellularLocation>
        <location evidence="11">Membrane</location>
        <topology evidence="11">Multi-pass membrane protein</topology>
    </subcellularLocation>
</comment>
<evidence type="ECO:0000256" key="5">
    <source>
        <dbReference type="ARBA" id="ARBA00022592"/>
    </source>
</evidence>
<evidence type="ECO:0000313" key="12">
    <source>
        <dbReference type="EMBL" id="VEI76943.1"/>
    </source>
</evidence>
<accession>A0A3S5BB84</accession>
<dbReference type="PANTHER" id="PTHR11101">
    <property type="entry name" value="PHOSPHATE TRANSPORTER"/>
    <property type="match status" value="1"/>
</dbReference>
<keyword evidence="5 11" id="KW-0592">Phosphate transport</keyword>
<organism evidence="12 13">
    <name type="scientific">Serratia fonticola</name>
    <dbReference type="NCBI Taxonomy" id="47917"/>
    <lineage>
        <taxon>Bacteria</taxon>
        <taxon>Pseudomonadati</taxon>
        <taxon>Pseudomonadota</taxon>
        <taxon>Gammaproteobacteria</taxon>
        <taxon>Enterobacterales</taxon>
        <taxon>Yersiniaceae</taxon>
        <taxon>Serratia</taxon>
    </lineage>
</organism>
<dbReference type="Proteomes" id="UP000270487">
    <property type="component" value="Chromosome"/>
</dbReference>
<keyword evidence="8 11" id="KW-1133">Transmembrane helix</keyword>
<dbReference type="GO" id="GO:0005315">
    <property type="term" value="F:phosphate transmembrane transporter activity"/>
    <property type="evidence" value="ECO:0007669"/>
    <property type="project" value="InterPro"/>
</dbReference>
<feature type="transmembrane region" description="Helical" evidence="11">
    <location>
        <begin position="136"/>
        <end position="156"/>
    </location>
</feature>
<dbReference type="GO" id="GO:0015293">
    <property type="term" value="F:symporter activity"/>
    <property type="evidence" value="ECO:0007669"/>
    <property type="project" value="UniProtKB-KW"/>
</dbReference>
<dbReference type="GO" id="GO:0035435">
    <property type="term" value="P:phosphate ion transmembrane transport"/>
    <property type="evidence" value="ECO:0007669"/>
    <property type="project" value="TreeGrafter"/>
</dbReference>
<evidence type="ECO:0000256" key="9">
    <source>
        <dbReference type="ARBA" id="ARBA00023136"/>
    </source>
</evidence>
<keyword evidence="4" id="KW-1003">Cell membrane</keyword>
<feature type="transmembrane region" description="Helical" evidence="11">
    <location>
        <begin position="489"/>
        <end position="510"/>
    </location>
</feature>
<name>A0A3S5BB84_SERFO</name>
<dbReference type="InterPro" id="IPR001204">
    <property type="entry name" value="Phos_transporter"/>
</dbReference>
<dbReference type="PANTHER" id="PTHR11101:SF65">
    <property type="entry name" value="LOW-AFFINITY INORGANIC PHOSPHATE TRANSPORTER PITA-RELATED"/>
    <property type="match status" value="1"/>
</dbReference>
<evidence type="ECO:0000256" key="11">
    <source>
        <dbReference type="RuleBase" id="RU363058"/>
    </source>
</evidence>
<dbReference type="GO" id="GO:0005886">
    <property type="term" value="C:plasma membrane"/>
    <property type="evidence" value="ECO:0007669"/>
    <property type="project" value="UniProtKB-SubCell"/>
</dbReference>
<feature type="transmembrane region" description="Helical" evidence="11">
    <location>
        <begin position="65"/>
        <end position="89"/>
    </location>
</feature>
<keyword evidence="9 11" id="KW-0472">Membrane</keyword>